<proteinExistence type="predicted"/>
<evidence type="ECO:0000256" key="1">
    <source>
        <dbReference type="SAM" id="MobiDB-lite"/>
    </source>
</evidence>
<evidence type="ECO:0000313" key="3">
    <source>
        <dbReference type="Proteomes" id="UP000712600"/>
    </source>
</evidence>
<reference evidence="2" key="1">
    <citation type="submission" date="2019-12" db="EMBL/GenBank/DDBJ databases">
        <title>Genome sequencing and annotation of Brassica cretica.</title>
        <authorList>
            <person name="Studholme D.J."/>
            <person name="Sarris P."/>
        </authorList>
    </citation>
    <scope>NUCLEOTIDE SEQUENCE</scope>
    <source>
        <strain evidence="2">PFS-109/04</strain>
        <tissue evidence="2">Leaf</tissue>
    </source>
</reference>
<accession>A0A8S9RGU6</accession>
<organism evidence="2 3">
    <name type="scientific">Brassica cretica</name>
    <name type="common">Mustard</name>
    <dbReference type="NCBI Taxonomy" id="69181"/>
    <lineage>
        <taxon>Eukaryota</taxon>
        <taxon>Viridiplantae</taxon>
        <taxon>Streptophyta</taxon>
        <taxon>Embryophyta</taxon>
        <taxon>Tracheophyta</taxon>
        <taxon>Spermatophyta</taxon>
        <taxon>Magnoliopsida</taxon>
        <taxon>eudicotyledons</taxon>
        <taxon>Gunneridae</taxon>
        <taxon>Pentapetalae</taxon>
        <taxon>rosids</taxon>
        <taxon>malvids</taxon>
        <taxon>Brassicales</taxon>
        <taxon>Brassicaceae</taxon>
        <taxon>Brassiceae</taxon>
        <taxon>Brassica</taxon>
    </lineage>
</organism>
<dbReference type="AlphaFoldDB" id="A0A8S9RGU6"/>
<protein>
    <submittedName>
        <fullName evidence="2">Uncharacterized protein</fullName>
    </submittedName>
</protein>
<dbReference type="Proteomes" id="UP000712600">
    <property type="component" value="Unassembled WGS sequence"/>
</dbReference>
<name>A0A8S9RGU6_BRACR</name>
<gene>
    <name evidence="2" type="ORF">F2Q69_00059315</name>
</gene>
<dbReference type="EMBL" id="QGKX02000095">
    <property type="protein sequence ID" value="KAF3571979.1"/>
    <property type="molecule type" value="Genomic_DNA"/>
</dbReference>
<feature type="compositionally biased region" description="Acidic residues" evidence="1">
    <location>
        <begin position="14"/>
        <end position="34"/>
    </location>
</feature>
<sequence length="69" mass="8027">MEESTSDMVKEAVEDNDASVEIDEDDESEWRLEEDEDEVRCRAILLPSLQDRVIGNQTTSDLLWRQDLL</sequence>
<feature type="region of interest" description="Disordered" evidence="1">
    <location>
        <begin position="1"/>
        <end position="34"/>
    </location>
</feature>
<evidence type="ECO:0000313" key="2">
    <source>
        <dbReference type="EMBL" id="KAF3571979.1"/>
    </source>
</evidence>
<comment type="caution">
    <text evidence="2">The sequence shown here is derived from an EMBL/GenBank/DDBJ whole genome shotgun (WGS) entry which is preliminary data.</text>
</comment>